<dbReference type="PATRIC" id="fig|1618475.3.peg.63"/>
<dbReference type="InterPro" id="IPR020784">
    <property type="entry name" value="Ribosomal_uL11_N"/>
</dbReference>
<dbReference type="GO" id="GO:0003735">
    <property type="term" value="F:structural constituent of ribosome"/>
    <property type="evidence" value="ECO:0007669"/>
    <property type="project" value="InterPro"/>
</dbReference>
<dbReference type="GO" id="GO:0006412">
    <property type="term" value="P:translation"/>
    <property type="evidence" value="ECO:0007669"/>
    <property type="project" value="UniProtKB-UniRule"/>
</dbReference>
<keyword evidence="6 7" id="KW-0687">Ribonucleoprotein</keyword>
<evidence type="ECO:0000259" key="10">
    <source>
        <dbReference type="Pfam" id="PF00298"/>
    </source>
</evidence>
<evidence type="ECO:0000313" key="13">
    <source>
        <dbReference type="Proteomes" id="UP000034349"/>
    </source>
</evidence>
<dbReference type="Pfam" id="PF03946">
    <property type="entry name" value="Ribosomal_L11_N"/>
    <property type="match status" value="1"/>
</dbReference>
<dbReference type="EMBL" id="LBOK01000004">
    <property type="protein sequence ID" value="KKP37387.1"/>
    <property type="molecule type" value="Genomic_DNA"/>
</dbReference>
<comment type="caution">
    <text evidence="12">The sequence shown here is derived from an EMBL/GenBank/DDBJ whole genome shotgun (WGS) entry which is preliminary data.</text>
</comment>
<evidence type="ECO:0000256" key="3">
    <source>
        <dbReference type="ARBA" id="ARBA00022730"/>
    </source>
</evidence>
<evidence type="ECO:0000256" key="2">
    <source>
        <dbReference type="ARBA" id="ARBA00022481"/>
    </source>
</evidence>
<dbReference type="InterPro" id="IPR006519">
    <property type="entry name" value="Ribosomal_uL11_bac-typ"/>
</dbReference>
<comment type="subunit">
    <text evidence="7">Part of the ribosomal stalk of the 50S ribosomal subunit. Interacts with L10 and the large rRNA to form the base of the stalk. L10 forms an elongated spine to which L12 dimers bind in a sequential fashion forming a multimeric L10(L12)X complex.</text>
</comment>
<evidence type="ECO:0000256" key="4">
    <source>
        <dbReference type="ARBA" id="ARBA00022884"/>
    </source>
</evidence>
<dbReference type="AlphaFoldDB" id="A0A0G0C267"/>
<evidence type="ECO:0000256" key="9">
    <source>
        <dbReference type="RuleBase" id="RU003979"/>
    </source>
</evidence>
<name>A0A0G0C267_9BACT</name>
<dbReference type="PANTHER" id="PTHR11661">
    <property type="entry name" value="60S RIBOSOMAL PROTEIN L12"/>
    <property type="match status" value="1"/>
</dbReference>
<dbReference type="HAMAP" id="MF_00736">
    <property type="entry name" value="Ribosomal_uL11"/>
    <property type="match status" value="1"/>
</dbReference>
<accession>A0A0G0C267</accession>
<evidence type="ECO:0000313" key="12">
    <source>
        <dbReference type="EMBL" id="KKP37387.1"/>
    </source>
</evidence>
<keyword evidence="3 7" id="KW-0699">rRNA-binding</keyword>
<evidence type="ECO:0000256" key="5">
    <source>
        <dbReference type="ARBA" id="ARBA00022980"/>
    </source>
</evidence>
<dbReference type="GO" id="GO:0022625">
    <property type="term" value="C:cytosolic large ribosomal subunit"/>
    <property type="evidence" value="ECO:0007669"/>
    <property type="project" value="TreeGrafter"/>
</dbReference>
<dbReference type="InterPro" id="IPR000911">
    <property type="entry name" value="Ribosomal_uL11"/>
</dbReference>
<evidence type="ECO:0000256" key="1">
    <source>
        <dbReference type="ARBA" id="ARBA00010537"/>
    </source>
</evidence>
<keyword evidence="4 7" id="KW-0694">RNA-binding</keyword>
<reference evidence="12 13" key="1">
    <citation type="journal article" date="2015" name="Nature">
        <title>rRNA introns, odd ribosomes, and small enigmatic genomes across a large radiation of phyla.</title>
        <authorList>
            <person name="Brown C.T."/>
            <person name="Hug L.A."/>
            <person name="Thomas B.C."/>
            <person name="Sharon I."/>
            <person name="Castelle C.J."/>
            <person name="Singh A."/>
            <person name="Wilkins M.J."/>
            <person name="Williams K.H."/>
            <person name="Banfield J.F."/>
        </authorList>
    </citation>
    <scope>NUCLEOTIDE SEQUENCE [LARGE SCALE GENOMIC DNA]</scope>
</reference>
<dbReference type="Gene3D" id="3.30.1550.10">
    <property type="entry name" value="Ribosomal protein L11/L12, N-terminal domain"/>
    <property type="match status" value="1"/>
</dbReference>
<dbReference type="SUPFAM" id="SSF46906">
    <property type="entry name" value="Ribosomal protein L11, C-terminal domain"/>
    <property type="match status" value="1"/>
</dbReference>
<evidence type="ECO:0000256" key="8">
    <source>
        <dbReference type="RuleBase" id="RU003978"/>
    </source>
</evidence>
<dbReference type="FunFam" id="1.10.10.250:FF:000001">
    <property type="entry name" value="50S ribosomal protein L11"/>
    <property type="match status" value="1"/>
</dbReference>
<dbReference type="SMART" id="SM00649">
    <property type="entry name" value="RL11"/>
    <property type="match status" value="1"/>
</dbReference>
<dbReference type="PANTHER" id="PTHR11661:SF1">
    <property type="entry name" value="LARGE RIBOSOMAL SUBUNIT PROTEIN UL11M"/>
    <property type="match status" value="1"/>
</dbReference>
<evidence type="ECO:0000259" key="11">
    <source>
        <dbReference type="Pfam" id="PF03946"/>
    </source>
</evidence>
<comment type="similarity">
    <text evidence="1 7 8">Belongs to the universal ribosomal protein uL11 family.</text>
</comment>
<feature type="domain" description="Large ribosomal subunit protein uL11 C-terminal" evidence="10">
    <location>
        <begin position="70"/>
        <end position="138"/>
    </location>
</feature>
<dbReference type="InterPro" id="IPR020783">
    <property type="entry name" value="Ribosomal_uL11_C"/>
</dbReference>
<dbReference type="Proteomes" id="UP000034349">
    <property type="component" value="Unassembled WGS sequence"/>
</dbReference>
<comment type="PTM">
    <text evidence="7 9">One or more lysine residues are methylated.</text>
</comment>
<dbReference type="Gene3D" id="1.10.10.250">
    <property type="entry name" value="Ribosomal protein L11, C-terminal domain"/>
    <property type="match status" value="1"/>
</dbReference>
<protein>
    <recommendedName>
        <fullName evidence="7">Large ribosomal subunit protein uL11</fullName>
    </recommendedName>
</protein>
<dbReference type="NCBIfam" id="TIGR01632">
    <property type="entry name" value="L11_bact"/>
    <property type="match status" value="1"/>
</dbReference>
<dbReference type="Pfam" id="PF00298">
    <property type="entry name" value="Ribosomal_L11"/>
    <property type="match status" value="1"/>
</dbReference>
<dbReference type="GO" id="GO:0070180">
    <property type="term" value="F:large ribosomal subunit rRNA binding"/>
    <property type="evidence" value="ECO:0007669"/>
    <property type="project" value="UniProtKB-UniRule"/>
</dbReference>
<dbReference type="InterPro" id="IPR036796">
    <property type="entry name" value="Ribosomal_uL11_N_sf"/>
</dbReference>
<gene>
    <name evidence="7" type="primary">rplK</name>
    <name evidence="12" type="ORF">UR23_C0004G0009</name>
</gene>
<proteinExistence type="inferred from homology"/>
<feature type="domain" description="Large ribosomal subunit protein uL11 N-terminal" evidence="11">
    <location>
        <begin position="8"/>
        <end position="65"/>
    </location>
</feature>
<sequence>MKSIKKIIKIQAIGGKATPAPPLGPVLGEAGINISAFISQFNEATLDKMGEKLPVEIIVYEDRSFDFKIKKPLASTLLRKAANIDKGSSEPNRKKVGRITEAKLRELAEEKIEDLNANTIEDAMNILRGTAQSMGIEIVS</sequence>
<evidence type="ECO:0000256" key="7">
    <source>
        <dbReference type="HAMAP-Rule" id="MF_00736"/>
    </source>
</evidence>
<keyword evidence="5 7" id="KW-0689">Ribosomal protein</keyword>
<organism evidence="12 13">
    <name type="scientific">Candidatus Roizmanbacteria bacterium GW2011_GWA2_32_13</name>
    <dbReference type="NCBI Taxonomy" id="1618475"/>
    <lineage>
        <taxon>Bacteria</taxon>
        <taxon>Candidatus Roizmaniibacteriota</taxon>
    </lineage>
</organism>
<comment type="function">
    <text evidence="7 9">Forms part of the ribosomal stalk which helps the ribosome interact with GTP-bound translation factors.</text>
</comment>
<dbReference type="InterPro" id="IPR036769">
    <property type="entry name" value="Ribosomal_uL11_C_sf"/>
</dbReference>
<dbReference type="CDD" id="cd00349">
    <property type="entry name" value="Ribosomal_L11"/>
    <property type="match status" value="1"/>
</dbReference>
<keyword evidence="2 7" id="KW-0488">Methylation</keyword>
<dbReference type="SUPFAM" id="SSF54747">
    <property type="entry name" value="Ribosomal L11/L12e N-terminal domain"/>
    <property type="match status" value="1"/>
</dbReference>
<evidence type="ECO:0000256" key="6">
    <source>
        <dbReference type="ARBA" id="ARBA00023274"/>
    </source>
</evidence>